<dbReference type="Pfam" id="PF00899">
    <property type="entry name" value="ThiF"/>
    <property type="match status" value="1"/>
</dbReference>
<dbReference type="Proteomes" id="UP000287224">
    <property type="component" value="Unassembled WGS sequence"/>
</dbReference>
<dbReference type="PANTHER" id="PTHR43267:SF3">
    <property type="entry name" value="THIF PROTEIN"/>
    <property type="match status" value="1"/>
</dbReference>
<organism evidence="2 3">
    <name type="scientific">Dictyobacter aurantiacus</name>
    <dbReference type="NCBI Taxonomy" id="1936993"/>
    <lineage>
        <taxon>Bacteria</taxon>
        <taxon>Bacillati</taxon>
        <taxon>Chloroflexota</taxon>
        <taxon>Ktedonobacteria</taxon>
        <taxon>Ktedonobacterales</taxon>
        <taxon>Dictyobacteraceae</taxon>
        <taxon>Dictyobacter</taxon>
    </lineage>
</organism>
<dbReference type="InterPro" id="IPR045886">
    <property type="entry name" value="ThiF/MoeB/HesA"/>
</dbReference>
<evidence type="ECO:0000313" key="2">
    <source>
        <dbReference type="EMBL" id="GCE07599.1"/>
    </source>
</evidence>
<protein>
    <recommendedName>
        <fullName evidence="1">THIF-type NAD/FAD binding fold domain-containing protein</fullName>
    </recommendedName>
</protein>
<dbReference type="Gene3D" id="3.40.50.720">
    <property type="entry name" value="NAD(P)-binding Rossmann-like Domain"/>
    <property type="match status" value="1"/>
</dbReference>
<proteinExistence type="predicted"/>
<dbReference type="EMBL" id="BIFQ01000001">
    <property type="protein sequence ID" value="GCE07599.1"/>
    <property type="molecule type" value="Genomic_DNA"/>
</dbReference>
<dbReference type="CDD" id="cd01483">
    <property type="entry name" value="E1_enzyme_family"/>
    <property type="match status" value="1"/>
</dbReference>
<dbReference type="InterPro" id="IPR000594">
    <property type="entry name" value="ThiF_NAD_FAD-bd"/>
</dbReference>
<keyword evidence="3" id="KW-1185">Reference proteome</keyword>
<evidence type="ECO:0000313" key="3">
    <source>
        <dbReference type="Proteomes" id="UP000287224"/>
    </source>
</evidence>
<dbReference type="GO" id="GO:0061503">
    <property type="term" value="F:tRNA threonylcarbamoyladenosine dehydratase"/>
    <property type="evidence" value="ECO:0007669"/>
    <property type="project" value="TreeGrafter"/>
</dbReference>
<dbReference type="AlphaFoldDB" id="A0A401ZL59"/>
<dbReference type="GO" id="GO:0008641">
    <property type="term" value="F:ubiquitin-like modifier activating enzyme activity"/>
    <property type="evidence" value="ECO:0007669"/>
    <property type="project" value="InterPro"/>
</dbReference>
<evidence type="ECO:0000259" key="1">
    <source>
        <dbReference type="Pfam" id="PF00899"/>
    </source>
</evidence>
<reference evidence="3" key="1">
    <citation type="submission" date="2018-12" db="EMBL/GenBank/DDBJ databases">
        <title>Tengunoibacter tsumagoiensis gen. nov., sp. nov., Dictyobacter kobayashii sp. nov., D. alpinus sp. nov., and D. joshuensis sp. nov. and description of Dictyobacteraceae fam. nov. within the order Ktedonobacterales isolated from Tengu-no-mugimeshi.</title>
        <authorList>
            <person name="Wang C.M."/>
            <person name="Zheng Y."/>
            <person name="Sakai Y."/>
            <person name="Toyoda A."/>
            <person name="Minakuchi Y."/>
            <person name="Abe K."/>
            <person name="Yokota A."/>
            <person name="Yabe S."/>
        </authorList>
    </citation>
    <scope>NUCLEOTIDE SEQUENCE [LARGE SCALE GENOMIC DNA]</scope>
    <source>
        <strain evidence="3">S-27</strain>
    </source>
</reference>
<dbReference type="RefSeq" id="WP_126598985.1">
    <property type="nucleotide sequence ID" value="NZ_BIFQ01000001.1"/>
</dbReference>
<gene>
    <name evidence="2" type="ORF">KDAU_49280</name>
</gene>
<dbReference type="SUPFAM" id="SSF69572">
    <property type="entry name" value="Activating enzymes of the ubiquitin-like proteins"/>
    <property type="match status" value="1"/>
</dbReference>
<comment type="caution">
    <text evidence="2">The sequence shown here is derived from an EMBL/GenBank/DDBJ whole genome shotgun (WGS) entry which is preliminary data.</text>
</comment>
<name>A0A401ZL59_9CHLR</name>
<sequence length="218" mass="24104">MTQQQPLNSQSPFFHEERHASLQPFAGRLITICGAGTLGANVAETLARMGFTQLRVIDRDRIEMRNLSGQPYSRAEVGAPKARALSNLLYRAVQARVDPKVVELTAENVVGLLQGSALVVDAFDNVEGREAVSRAARDADLPCLHIGFSGDGVYGSGIWEPRYQVPREVPGDPCDYPLTRPLALMLSALAARAITDFFRLEQRHDFELTWNDIKVHYG</sequence>
<dbReference type="OrthoDB" id="9804286at2"/>
<accession>A0A401ZL59</accession>
<dbReference type="GO" id="GO:0061504">
    <property type="term" value="P:cyclic threonylcarbamoyladenosine biosynthetic process"/>
    <property type="evidence" value="ECO:0007669"/>
    <property type="project" value="TreeGrafter"/>
</dbReference>
<dbReference type="PANTHER" id="PTHR43267">
    <property type="entry name" value="TRNA THREONYLCARBAMOYLADENOSINE DEHYDRATASE"/>
    <property type="match status" value="1"/>
</dbReference>
<dbReference type="InterPro" id="IPR035985">
    <property type="entry name" value="Ubiquitin-activating_enz"/>
</dbReference>
<feature type="domain" description="THIF-type NAD/FAD binding fold" evidence="1">
    <location>
        <begin position="30"/>
        <end position="149"/>
    </location>
</feature>